<keyword evidence="1" id="KW-0472">Membrane</keyword>
<sequence length="76" mass="9338">MYKYKTLISIFINYFFFNTKIYSNIINNILYATFELILQRCKKIKKTKKNKVQIKLYKTKLLLHIKLLLLINIKYK</sequence>
<evidence type="ECO:0000313" key="2">
    <source>
        <dbReference type="EMBL" id="ETW42898.1"/>
    </source>
</evidence>
<feature type="transmembrane region" description="Helical" evidence="1">
    <location>
        <begin position="21"/>
        <end position="38"/>
    </location>
</feature>
<protein>
    <submittedName>
        <fullName evidence="2">Uncharacterized protein</fullName>
    </submittedName>
</protein>
<dbReference type="Proteomes" id="UP000019114">
    <property type="component" value="Unassembled WGS sequence"/>
</dbReference>
<organism evidence="2 3">
    <name type="scientific">Plasmodium falciparum NF135/5.C10</name>
    <dbReference type="NCBI Taxonomy" id="1036726"/>
    <lineage>
        <taxon>Eukaryota</taxon>
        <taxon>Sar</taxon>
        <taxon>Alveolata</taxon>
        <taxon>Apicomplexa</taxon>
        <taxon>Aconoidasida</taxon>
        <taxon>Haemosporida</taxon>
        <taxon>Plasmodiidae</taxon>
        <taxon>Plasmodium</taxon>
        <taxon>Plasmodium (Laverania)</taxon>
    </lineage>
</organism>
<evidence type="ECO:0000313" key="3">
    <source>
        <dbReference type="Proteomes" id="UP000019114"/>
    </source>
</evidence>
<reference evidence="2 3" key="1">
    <citation type="submission" date="2013-02" db="EMBL/GenBank/DDBJ databases">
        <title>The Genome Annotation of Plasmodium falciparum NF135/5.C10.</title>
        <authorList>
            <consortium name="The Broad Institute Genome Sequencing Platform"/>
            <consortium name="The Broad Institute Genome Sequencing Center for Infectious Disease"/>
            <person name="Neafsey D."/>
            <person name="Hoffman S."/>
            <person name="Volkman S."/>
            <person name="Rosenthal P."/>
            <person name="Walker B."/>
            <person name="Young S.K."/>
            <person name="Zeng Q."/>
            <person name="Gargeya S."/>
            <person name="Fitzgerald M."/>
            <person name="Haas B."/>
            <person name="Abouelleil A."/>
            <person name="Allen A.W."/>
            <person name="Alvarado L."/>
            <person name="Arachchi H.M."/>
            <person name="Berlin A.M."/>
            <person name="Chapman S.B."/>
            <person name="Gainer-Dewar J."/>
            <person name="Goldberg J."/>
            <person name="Griggs A."/>
            <person name="Gujja S."/>
            <person name="Hansen M."/>
            <person name="Howarth C."/>
            <person name="Imamovic A."/>
            <person name="Ireland A."/>
            <person name="Larimer J."/>
            <person name="McCowan C."/>
            <person name="Murphy C."/>
            <person name="Pearson M."/>
            <person name="Poon T.W."/>
            <person name="Priest M."/>
            <person name="Roberts A."/>
            <person name="Saif S."/>
            <person name="Shea T."/>
            <person name="Sisk P."/>
            <person name="Sykes S."/>
            <person name="Wortman J."/>
            <person name="Nusbaum C."/>
            <person name="Birren B."/>
        </authorList>
    </citation>
    <scope>NUCLEOTIDE SEQUENCE [LARGE SCALE GENOMIC DNA]</scope>
    <source>
        <strain evidence="2 3">NF135/5.C10</strain>
    </source>
</reference>
<dbReference type="EMBL" id="KI926046">
    <property type="protein sequence ID" value="ETW42898.1"/>
    <property type="molecule type" value="Genomic_DNA"/>
</dbReference>
<name>W4IGQ2_PLAFA</name>
<reference evidence="2 3" key="2">
    <citation type="submission" date="2013-02" db="EMBL/GenBank/DDBJ databases">
        <title>The Genome Sequence of Plasmodium falciparum NF135/5.C10.</title>
        <authorList>
            <consortium name="The Broad Institute Genome Sequencing Platform"/>
            <consortium name="The Broad Institute Genome Sequencing Center for Infectious Disease"/>
            <person name="Neafsey D."/>
            <person name="Cheeseman I."/>
            <person name="Volkman S."/>
            <person name="Adams J."/>
            <person name="Walker B."/>
            <person name="Young S.K."/>
            <person name="Zeng Q."/>
            <person name="Gargeya S."/>
            <person name="Fitzgerald M."/>
            <person name="Haas B."/>
            <person name="Abouelleil A."/>
            <person name="Alvarado L."/>
            <person name="Arachchi H.M."/>
            <person name="Berlin A.M."/>
            <person name="Chapman S.B."/>
            <person name="Dewar J."/>
            <person name="Goldberg J."/>
            <person name="Griggs A."/>
            <person name="Gujja S."/>
            <person name="Hansen M."/>
            <person name="Howarth C."/>
            <person name="Imamovic A."/>
            <person name="Larimer J."/>
            <person name="McCowan C."/>
            <person name="Murphy C."/>
            <person name="Neiman D."/>
            <person name="Pearson M."/>
            <person name="Priest M."/>
            <person name="Roberts A."/>
            <person name="Saif S."/>
            <person name="Shea T."/>
            <person name="Sisk P."/>
            <person name="Sykes S."/>
            <person name="Wortman J."/>
            <person name="Nusbaum C."/>
            <person name="Birren B."/>
        </authorList>
    </citation>
    <scope>NUCLEOTIDE SEQUENCE [LARGE SCALE GENOMIC DNA]</scope>
    <source>
        <strain evidence="2 3">NF135/5.C10</strain>
    </source>
</reference>
<keyword evidence="1" id="KW-1133">Transmembrane helix</keyword>
<gene>
    <name evidence="2" type="ORF">PFNF135_02792</name>
</gene>
<keyword evidence="1" id="KW-0812">Transmembrane</keyword>
<accession>W4IGQ2</accession>
<proteinExistence type="predicted"/>
<evidence type="ECO:0000256" key="1">
    <source>
        <dbReference type="SAM" id="Phobius"/>
    </source>
</evidence>
<dbReference type="AlphaFoldDB" id="W4IGQ2"/>